<name>A0A0R1LJR7_9LACO</name>
<dbReference type="OrthoDB" id="9955740at2"/>
<dbReference type="PATRIC" id="fig|1423715.3.peg.2696"/>
<sequence>MAKESENLNYDHAKRTAQAFVTRHAQTRDLRALRTMINHRLRGRWRWRFATLPNESLVMVIAALLAAVVTVVQIVMFLTLDA</sequence>
<comment type="caution">
    <text evidence="2">The sequence shown here is derived from an EMBL/GenBank/DDBJ whole genome shotgun (WGS) entry which is preliminary data.</text>
</comment>
<evidence type="ECO:0000313" key="3">
    <source>
        <dbReference type="Proteomes" id="UP000051955"/>
    </source>
</evidence>
<evidence type="ECO:0000256" key="1">
    <source>
        <dbReference type="SAM" id="Phobius"/>
    </source>
</evidence>
<protein>
    <submittedName>
        <fullName evidence="2">Uncharacterized protein</fullName>
    </submittedName>
</protein>
<reference evidence="2 3" key="1">
    <citation type="journal article" date="2015" name="Genome Announc.">
        <title>Expanding the biotechnology potential of lactobacilli through comparative genomics of 213 strains and associated genera.</title>
        <authorList>
            <person name="Sun Z."/>
            <person name="Harris H.M."/>
            <person name="McCann A."/>
            <person name="Guo C."/>
            <person name="Argimon S."/>
            <person name="Zhang W."/>
            <person name="Yang X."/>
            <person name="Jeffery I.B."/>
            <person name="Cooney J.C."/>
            <person name="Kagawa T.F."/>
            <person name="Liu W."/>
            <person name="Song Y."/>
            <person name="Salvetti E."/>
            <person name="Wrobel A."/>
            <person name="Rasinkangas P."/>
            <person name="Parkhill J."/>
            <person name="Rea M.C."/>
            <person name="O'Sullivan O."/>
            <person name="Ritari J."/>
            <person name="Douillard F.P."/>
            <person name="Paul Ross R."/>
            <person name="Yang R."/>
            <person name="Briner A.E."/>
            <person name="Felis G.E."/>
            <person name="de Vos W.M."/>
            <person name="Barrangou R."/>
            <person name="Klaenhammer T.R."/>
            <person name="Caufield P.W."/>
            <person name="Cui Y."/>
            <person name="Zhang H."/>
            <person name="O'Toole P.W."/>
        </authorList>
    </citation>
    <scope>NUCLEOTIDE SEQUENCE [LARGE SCALE GENOMIC DNA]</scope>
    <source>
        <strain evidence="2 3">DSM 19394</strain>
    </source>
</reference>
<accession>A0A0R1LJR7</accession>
<proteinExistence type="predicted"/>
<feature type="transmembrane region" description="Helical" evidence="1">
    <location>
        <begin position="57"/>
        <end position="80"/>
    </location>
</feature>
<keyword evidence="1" id="KW-0812">Transmembrane</keyword>
<dbReference type="RefSeq" id="WP_057801601.1">
    <property type="nucleotide sequence ID" value="NZ_AZDV01000005.1"/>
</dbReference>
<keyword evidence="3" id="KW-1185">Reference proteome</keyword>
<dbReference type="Proteomes" id="UP000051955">
    <property type="component" value="Unassembled WGS sequence"/>
</dbReference>
<gene>
    <name evidence="2" type="ORF">FD25_GL002616</name>
</gene>
<dbReference type="AlphaFoldDB" id="A0A0R1LJR7"/>
<dbReference type="EMBL" id="AZDV01000005">
    <property type="protein sequence ID" value="KRK96150.1"/>
    <property type="molecule type" value="Genomic_DNA"/>
</dbReference>
<organism evidence="2 3">
    <name type="scientific">Levilactobacillus acidifarinae DSM 19394 = JCM 15949</name>
    <dbReference type="NCBI Taxonomy" id="1423715"/>
    <lineage>
        <taxon>Bacteria</taxon>
        <taxon>Bacillati</taxon>
        <taxon>Bacillota</taxon>
        <taxon>Bacilli</taxon>
        <taxon>Lactobacillales</taxon>
        <taxon>Lactobacillaceae</taxon>
        <taxon>Levilactobacillus</taxon>
    </lineage>
</organism>
<evidence type="ECO:0000313" key="2">
    <source>
        <dbReference type="EMBL" id="KRK96150.1"/>
    </source>
</evidence>
<keyword evidence="1" id="KW-0472">Membrane</keyword>
<keyword evidence="1" id="KW-1133">Transmembrane helix</keyword>